<dbReference type="EMBL" id="CAMXCT010003569">
    <property type="protein sequence ID" value="CAI4005145.1"/>
    <property type="molecule type" value="Genomic_DNA"/>
</dbReference>
<name>A0A9P1D8H0_9DINO</name>
<dbReference type="EMBL" id="CAMXCT020003569">
    <property type="protein sequence ID" value="CAL1158520.1"/>
    <property type="molecule type" value="Genomic_DNA"/>
</dbReference>
<evidence type="ECO:0000313" key="1">
    <source>
        <dbReference type="EMBL" id="CAI4005145.1"/>
    </source>
</evidence>
<reference evidence="2" key="2">
    <citation type="submission" date="2024-04" db="EMBL/GenBank/DDBJ databases">
        <authorList>
            <person name="Chen Y."/>
            <person name="Shah S."/>
            <person name="Dougan E. K."/>
            <person name="Thang M."/>
            <person name="Chan C."/>
        </authorList>
    </citation>
    <scope>NUCLEOTIDE SEQUENCE [LARGE SCALE GENOMIC DNA]</scope>
</reference>
<gene>
    <name evidence="1" type="ORF">C1SCF055_LOCUS30898</name>
</gene>
<evidence type="ECO:0000313" key="2">
    <source>
        <dbReference type="EMBL" id="CAL1158520.1"/>
    </source>
</evidence>
<organism evidence="1">
    <name type="scientific">Cladocopium goreaui</name>
    <dbReference type="NCBI Taxonomy" id="2562237"/>
    <lineage>
        <taxon>Eukaryota</taxon>
        <taxon>Sar</taxon>
        <taxon>Alveolata</taxon>
        <taxon>Dinophyceae</taxon>
        <taxon>Suessiales</taxon>
        <taxon>Symbiodiniaceae</taxon>
        <taxon>Cladocopium</taxon>
    </lineage>
</organism>
<dbReference type="AlphaFoldDB" id="A0A9P1D8H0"/>
<dbReference type="EMBL" id="CAMXCT030003569">
    <property type="protein sequence ID" value="CAL4792457.1"/>
    <property type="molecule type" value="Genomic_DNA"/>
</dbReference>
<sequence>MQMKIDKFTNVKKAMDDMVFALKKEQADEVKQKDFCVEEFRKNQLQTEDKTRPDAQRFLLTLTVTHVTHHFCSGS</sequence>
<comment type="caution">
    <text evidence="1">The sequence shown here is derived from an EMBL/GenBank/DDBJ whole genome shotgun (WGS) entry which is preliminary data.</text>
</comment>
<proteinExistence type="predicted"/>
<keyword evidence="3" id="KW-1185">Reference proteome</keyword>
<dbReference type="Proteomes" id="UP001152797">
    <property type="component" value="Unassembled WGS sequence"/>
</dbReference>
<protein>
    <submittedName>
        <fullName evidence="1">Uncharacterized protein</fullName>
    </submittedName>
</protein>
<reference evidence="1" key="1">
    <citation type="submission" date="2022-10" db="EMBL/GenBank/DDBJ databases">
        <authorList>
            <person name="Chen Y."/>
            <person name="Dougan E. K."/>
            <person name="Chan C."/>
            <person name="Rhodes N."/>
            <person name="Thang M."/>
        </authorList>
    </citation>
    <scope>NUCLEOTIDE SEQUENCE</scope>
</reference>
<evidence type="ECO:0000313" key="3">
    <source>
        <dbReference type="Proteomes" id="UP001152797"/>
    </source>
</evidence>
<accession>A0A9P1D8H0</accession>